<evidence type="ECO:0000313" key="7">
    <source>
        <dbReference type="EMBL" id="BBU80773.1"/>
    </source>
</evidence>
<protein>
    <recommendedName>
        <fullName evidence="9">Tartrate carrier protein</fullName>
    </recommendedName>
</protein>
<evidence type="ECO:0000256" key="5">
    <source>
        <dbReference type="ARBA" id="ARBA00023136"/>
    </source>
</evidence>
<keyword evidence="5 6" id="KW-0472">Membrane</keyword>
<keyword evidence="3 6" id="KW-0812">Transmembrane</keyword>
<dbReference type="PANTHER" id="PTHR42826">
    <property type="entry name" value="DICARBOXYLATE TRANSPORTER 2.1, CHLOROPLASTIC"/>
    <property type="match status" value="1"/>
</dbReference>
<dbReference type="Proteomes" id="UP000467488">
    <property type="component" value="Chromosome"/>
</dbReference>
<comment type="similarity">
    <text evidence="2">Belongs to the SLC13A/DASS transporter (TC 2.A.47) family. DIT1 subfamily.</text>
</comment>
<feature type="transmembrane region" description="Helical" evidence="6">
    <location>
        <begin position="7"/>
        <end position="27"/>
    </location>
</feature>
<dbReference type="EMBL" id="AP022360">
    <property type="protein sequence ID" value="BBU80773.1"/>
    <property type="molecule type" value="Genomic_DNA"/>
</dbReference>
<reference evidence="7 8" key="1">
    <citation type="submission" date="2020-01" db="EMBL/GenBank/DDBJ databases">
        <title>Dynamics of blaIMP-6 dissemination in carbapenem resistant Enterobacteriacea isolated from regional surveillance in Osaka, Japan.</title>
        <authorList>
            <person name="Abe R."/>
            <person name="Akeda Y."/>
            <person name="Sugawara Y."/>
            <person name="Yamamoto N."/>
            <person name="Tomono K."/>
            <person name="Takeuchi D."/>
            <person name="Kawahara R."/>
            <person name="Hamada S."/>
        </authorList>
    </citation>
    <scope>NUCLEOTIDE SEQUENCE [LARGE SCALE GENOMIC DNA]</scope>
    <source>
        <strain evidence="7 8">E300</strain>
    </source>
</reference>
<evidence type="ECO:0000256" key="4">
    <source>
        <dbReference type="ARBA" id="ARBA00022989"/>
    </source>
</evidence>
<dbReference type="GO" id="GO:0022857">
    <property type="term" value="F:transmembrane transporter activity"/>
    <property type="evidence" value="ECO:0007669"/>
    <property type="project" value="InterPro"/>
</dbReference>
<accession>A0A8S0FKP0</accession>
<proteinExistence type="inferred from homology"/>
<feature type="transmembrane region" description="Helical" evidence="6">
    <location>
        <begin position="192"/>
        <end position="218"/>
    </location>
</feature>
<gene>
    <name evidence="7" type="ORF">EIMP300_21730</name>
</gene>
<evidence type="ECO:0000256" key="2">
    <source>
        <dbReference type="ARBA" id="ARBA00007349"/>
    </source>
</evidence>
<feature type="transmembrane region" description="Helical" evidence="6">
    <location>
        <begin position="56"/>
        <end position="73"/>
    </location>
</feature>
<organism evidence="7 8">
    <name type="scientific">Escherichia coli</name>
    <dbReference type="NCBI Taxonomy" id="562"/>
    <lineage>
        <taxon>Bacteria</taxon>
        <taxon>Pseudomonadati</taxon>
        <taxon>Pseudomonadota</taxon>
        <taxon>Gammaproteobacteria</taxon>
        <taxon>Enterobacterales</taxon>
        <taxon>Enterobacteriaceae</taxon>
        <taxon>Escherichia</taxon>
    </lineage>
</organism>
<evidence type="ECO:0000256" key="1">
    <source>
        <dbReference type="ARBA" id="ARBA00004141"/>
    </source>
</evidence>
<evidence type="ECO:0008006" key="9">
    <source>
        <dbReference type="Google" id="ProtNLM"/>
    </source>
</evidence>
<evidence type="ECO:0000313" key="8">
    <source>
        <dbReference type="Proteomes" id="UP000467488"/>
    </source>
</evidence>
<dbReference type="Pfam" id="PF00939">
    <property type="entry name" value="Na_sulph_symp"/>
    <property type="match status" value="1"/>
</dbReference>
<dbReference type="NCBIfam" id="TIGR00785">
    <property type="entry name" value="dass"/>
    <property type="match status" value="1"/>
</dbReference>
<dbReference type="GO" id="GO:0016020">
    <property type="term" value="C:membrane"/>
    <property type="evidence" value="ECO:0007669"/>
    <property type="project" value="UniProtKB-SubCell"/>
</dbReference>
<keyword evidence="4 6" id="KW-1133">Transmembrane helix</keyword>
<feature type="transmembrane region" description="Helical" evidence="6">
    <location>
        <begin position="33"/>
        <end position="49"/>
    </location>
</feature>
<dbReference type="InterPro" id="IPR001898">
    <property type="entry name" value="SLC13A/DASS"/>
</dbReference>
<dbReference type="AlphaFoldDB" id="A0A8S0FKP0"/>
<evidence type="ECO:0000256" key="6">
    <source>
        <dbReference type="SAM" id="Phobius"/>
    </source>
</evidence>
<sequence>MKPSTEWWRYLAPLAVIAIIALLPLPAGLESHTWLYFAVFTGVIVGLILEPVPGAVVAMVGISIIAILSPWLLFSPEQLAQPGFKFTAKSLSWAVSGFSNSVIWLIFAAFMFGTGYEKTGLGRRIALILVKKMGHRTLFLGYAVMFSELILAPVTPSNSARGAGIIYPIIRNLPPLYQSQPNDSSSRSIGSYIMWMGIVADCVTSAIFLTAMAPNLLLIGLMKSASHADHAKLGRLVPRDVAAQHFTGFAGSLAGLRAVPAGTEVWRSGAALGRDGTAGNGPALFA</sequence>
<comment type="subcellular location">
    <subcellularLocation>
        <location evidence="1">Membrane</location>
        <topology evidence="1">Multi-pass membrane protein</topology>
    </subcellularLocation>
</comment>
<feature type="transmembrane region" description="Helical" evidence="6">
    <location>
        <begin position="93"/>
        <end position="116"/>
    </location>
</feature>
<evidence type="ECO:0000256" key="3">
    <source>
        <dbReference type="ARBA" id="ARBA00022692"/>
    </source>
</evidence>
<feature type="transmembrane region" description="Helical" evidence="6">
    <location>
        <begin position="137"/>
        <end position="154"/>
    </location>
</feature>
<name>A0A8S0FKP0_ECOLX</name>
<dbReference type="InterPro" id="IPR030676">
    <property type="entry name" value="CitT-rel"/>
</dbReference>